<dbReference type="AlphaFoldDB" id="F8NE08"/>
<dbReference type="OrthoDB" id="6613063at2759"/>
<accession>F8NE08</accession>
<name>F8NE08_SERL9</name>
<dbReference type="HOGENOM" id="CLU_032165_0_0_1"/>
<dbReference type="RefSeq" id="XP_007312420.1">
    <property type="nucleotide sequence ID" value="XM_007312358.1"/>
</dbReference>
<evidence type="ECO:0000313" key="1">
    <source>
        <dbReference type="EMBL" id="EGO30536.1"/>
    </source>
</evidence>
<dbReference type="EMBL" id="GL945428">
    <property type="protein sequence ID" value="EGO30536.1"/>
    <property type="molecule type" value="Genomic_DNA"/>
</dbReference>
<sequence>MLDAALSKAQREGISKQSGICGHPALQRVSSLDYANTFPWEWMHLFLENVVPTLVNIKRSITRTLSDLMKLMVRFEISEKEVDLLEVGLIEWVEHYKKYYYQYEENQLPVCTLPIHSLLHIAAGIRFCSPVWTSWTFYMERYCGYLQAGLHSRRFPWSNLNKRVLHAVYLSQLKLKYNLDDELKDFHSSQRNYSILKQNEKIYPDLMPLWGKLRIAAGGDVVQSAFAMKKSNTLSQRDNSFVRYEISYTVQEHRNTTVTATHYGHLEQILVCQLGNDDFWKDLSGCGLLLAVITPCKTEGKDAALEVAVYGGVAAAIATDICNIKAVVGRVKTRGRWGIIDRTSGLASVAFTHQDTEGVESEFYDSGPGSNDNFMQ</sequence>
<dbReference type="Proteomes" id="UP000008064">
    <property type="component" value="Unassembled WGS sequence"/>
</dbReference>
<dbReference type="KEGG" id="sla:SERLADRAFT_412356"/>
<proteinExistence type="predicted"/>
<gene>
    <name evidence="1" type="ORF">SERLADRAFT_412356</name>
</gene>
<reference evidence="1" key="1">
    <citation type="submission" date="2011-04" db="EMBL/GenBank/DDBJ databases">
        <title>Evolution of plant cell wall degrading machinery underlies the functional diversity of forest fungi.</title>
        <authorList>
            <consortium name="US DOE Joint Genome Institute (JGI-PGF)"/>
            <person name="Eastwood D.C."/>
            <person name="Floudas D."/>
            <person name="Binder M."/>
            <person name="Majcherczyk A."/>
            <person name="Schneider P."/>
            <person name="Aerts A."/>
            <person name="Asiegbu F.O."/>
            <person name="Baker S.E."/>
            <person name="Barry K."/>
            <person name="Bendiksby M."/>
            <person name="Blumentritt M."/>
            <person name="Coutinho P.M."/>
            <person name="Cullen D."/>
            <person name="Cullen D."/>
            <person name="Gathman A."/>
            <person name="Goodell B."/>
            <person name="Henrissat B."/>
            <person name="Ihrmark K."/>
            <person name="Kauserud H."/>
            <person name="Kohler A."/>
            <person name="LaButti K."/>
            <person name="Lapidus A."/>
            <person name="Lavin J.L."/>
            <person name="Lee Y.-H."/>
            <person name="Lindquist E."/>
            <person name="Lilly W."/>
            <person name="Lucas S."/>
            <person name="Morin E."/>
            <person name="Murat C."/>
            <person name="Oguiza J.A."/>
            <person name="Park J."/>
            <person name="Pisabarro A.G."/>
            <person name="Riley R."/>
            <person name="Rosling A."/>
            <person name="Salamov A."/>
            <person name="Schmidt O."/>
            <person name="Schmutz J."/>
            <person name="Skrede I."/>
            <person name="Stenlid J."/>
            <person name="Wiebenga A."/>
            <person name="Xie X."/>
            <person name="Kues U."/>
            <person name="Hibbett D.S."/>
            <person name="Hoffmeister D."/>
            <person name="Hogberg N."/>
            <person name="Martin F."/>
            <person name="Grigoriev I.V."/>
            <person name="Watkinson S.C."/>
        </authorList>
    </citation>
    <scope>NUCLEOTIDE SEQUENCE</scope>
    <source>
        <strain evidence="1">S7.9</strain>
    </source>
</reference>
<organism>
    <name type="scientific">Serpula lacrymans var. lacrymans (strain S7.9)</name>
    <name type="common">Dry rot fungus</name>
    <dbReference type="NCBI Taxonomy" id="578457"/>
    <lineage>
        <taxon>Eukaryota</taxon>
        <taxon>Fungi</taxon>
        <taxon>Dikarya</taxon>
        <taxon>Basidiomycota</taxon>
        <taxon>Agaricomycotina</taxon>
        <taxon>Agaricomycetes</taxon>
        <taxon>Agaricomycetidae</taxon>
        <taxon>Boletales</taxon>
        <taxon>Coniophorineae</taxon>
        <taxon>Serpulaceae</taxon>
        <taxon>Serpula</taxon>
    </lineage>
</organism>
<protein>
    <submittedName>
        <fullName evidence="1">Uncharacterized protein</fullName>
    </submittedName>
</protein>
<dbReference type="GeneID" id="18813038"/>